<accession>A0A919NCK7</accession>
<protein>
    <submittedName>
        <fullName evidence="1">Uncharacterized protein</fullName>
    </submittedName>
</protein>
<evidence type="ECO:0000313" key="2">
    <source>
        <dbReference type="Proteomes" id="UP000629619"/>
    </source>
</evidence>
<evidence type="ECO:0000313" key="1">
    <source>
        <dbReference type="EMBL" id="GIF08636.1"/>
    </source>
</evidence>
<dbReference type="Proteomes" id="UP000629619">
    <property type="component" value="Unassembled WGS sequence"/>
</dbReference>
<gene>
    <name evidence="1" type="ORF">Asi03nite_61740</name>
</gene>
<sequence>MGYPQAGRDVGGPVYGVGMDELAARIEAELVRVLAQERAAGREVGEGQVALTDDDGTPVLRLASVAGIAARVARSWL</sequence>
<organism evidence="1 2">
    <name type="scientific">Actinoplanes siamensis</name>
    <dbReference type="NCBI Taxonomy" id="1223317"/>
    <lineage>
        <taxon>Bacteria</taxon>
        <taxon>Bacillati</taxon>
        <taxon>Actinomycetota</taxon>
        <taxon>Actinomycetes</taxon>
        <taxon>Micromonosporales</taxon>
        <taxon>Micromonosporaceae</taxon>
        <taxon>Actinoplanes</taxon>
    </lineage>
</organism>
<dbReference type="EMBL" id="BOMW01000066">
    <property type="protein sequence ID" value="GIF08636.1"/>
    <property type="molecule type" value="Genomic_DNA"/>
</dbReference>
<dbReference type="AlphaFoldDB" id="A0A919NCK7"/>
<reference evidence="1" key="1">
    <citation type="submission" date="2021-01" db="EMBL/GenBank/DDBJ databases">
        <title>Whole genome shotgun sequence of Actinoplanes siamensis NBRC 109076.</title>
        <authorList>
            <person name="Komaki H."/>
            <person name="Tamura T."/>
        </authorList>
    </citation>
    <scope>NUCLEOTIDE SEQUENCE</scope>
    <source>
        <strain evidence="1">NBRC 109076</strain>
    </source>
</reference>
<name>A0A919NCK7_9ACTN</name>
<keyword evidence="2" id="KW-1185">Reference proteome</keyword>
<comment type="caution">
    <text evidence="1">The sequence shown here is derived from an EMBL/GenBank/DDBJ whole genome shotgun (WGS) entry which is preliminary data.</text>
</comment>
<proteinExistence type="predicted"/>